<dbReference type="Pfam" id="PF16244">
    <property type="entry name" value="DUF4901"/>
    <property type="match status" value="1"/>
</dbReference>
<sequence length="432" mass="49167">MMAIEQLDMERLWQYWEEELALTGLHRHASRIRQQLSPVHDTEYRIELEWFPESVQGKNEGNPPGAVMVELDGRTRVLISFHSVQEAKRLQGMPGITPQQAKARALQWVERFAGLTEQAGNLELVQANDKEEAAVFSFRRTRDGIPFYPPMPIQVRVAWNGQVVAYSDYSGHMAQDIPVYNSPQASPSTEQKRQIALANFELIYAPESSEFPAWFYGVGETFLNTTTGETMPYELHVPFLGQAPLNRRLVWEHDSEGGNREPLQTPSSIGERVVQHVSSSERSDGVIDWDAVHPDAVPISREELERIYEAVCGWGSRIYPDESGQWKMTRVLRKSGMLVAILERYDAGYTAVFRVKVMVDRESFDVIGDMRVGHLPKKAPVVMDKEQAFQRIAASVVSKPYFVWHSQKRGYQLMYMIDCSCMVDAHSGEVVT</sequence>
<dbReference type="InterPro" id="IPR032599">
    <property type="entry name" value="YcdB/YcdC_rep_domain"/>
</dbReference>
<comment type="caution">
    <text evidence="2">The sequence shown here is derived from an EMBL/GenBank/DDBJ whole genome shotgun (WGS) entry which is preliminary data.</text>
</comment>
<accession>A0A919Y0T1</accession>
<protein>
    <recommendedName>
        <fullName evidence="1">YcdB/YcdC repeated domain-containing protein</fullName>
    </recommendedName>
</protein>
<reference evidence="2" key="1">
    <citation type="submission" date="2021-03" db="EMBL/GenBank/DDBJ databases">
        <title>Antimicrobial resistance genes in bacteria isolated from Japanese honey, and their potential for conferring macrolide and lincosamide resistance in the American foulbrood pathogen Paenibacillus larvae.</title>
        <authorList>
            <person name="Okamoto M."/>
            <person name="Kumagai M."/>
            <person name="Kanamori H."/>
            <person name="Takamatsu D."/>
        </authorList>
    </citation>
    <scope>NUCLEOTIDE SEQUENCE</scope>
    <source>
        <strain evidence="2">J41TS4</strain>
    </source>
</reference>
<dbReference type="Proteomes" id="UP000678895">
    <property type="component" value="Unassembled WGS sequence"/>
</dbReference>
<evidence type="ECO:0000313" key="2">
    <source>
        <dbReference type="EMBL" id="GIO41624.1"/>
    </source>
</evidence>
<name>A0A919Y0T1_9BACL</name>
<evidence type="ECO:0000259" key="1">
    <source>
        <dbReference type="Pfam" id="PF16244"/>
    </source>
</evidence>
<dbReference type="EMBL" id="BORS01000004">
    <property type="protein sequence ID" value="GIO41624.1"/>
    <property type="molecule type" value="Genomic_DNA"/>
</dbReference>
<organism evidence="2 3">
    <name type="scientific">Paenibacillus apis</name>
    <dbReference type="NCBI Taxonomy" id="1792174"/>
    <lineage>
        <taxon>Bacteria</taxon>
        <taxon>Bacillati</taxon>
        <taxon>Bacillota</taxon>
        <taxon>Bacilli</taxon>
        <taxon>Bacillales</taxon>
        <taxon>Paenibacillaceae</taxon>
        <taxon>Paenibacillus</taxon>
    </lineage>
</organism>
<evidence type="ECO:0000313" key="3">
    <source>
        <dbReference type="Proteomes" id="UP000678895"/>
    </source>
</evidence>
<feature type="domain" description="YcdB/YcdC repeated" evidence="1">
    <location>
        <begin position="60"/>
        <end position="168"/>
    </location>
</feature>
<dbReference type="AlphaFoldDB" id="A0A919Y0T1"/>
<proteinExistence type="predicted"/>
<keyword evidence="3" id="KW-1185">Reference proteome</keyword>
<gene>
    <name evidence="2" type="ORF">J41TS4_13820</name>
</gene>